<dbReference type="EMBL" id="PDSG01000002">
    <property type="protein sequence ID" value="PIE20894.1"/>
    <property type="molecule type" value="Genomic_DNA"/>
</dbReference>
<gene>
    <name evidence="1" type="ORF">CSA61_00170</name>
</gene>
<dbReference type="Gene3D" id="3.60.60.10">
    <property type="entry name" value="Penicillin V Acylase, Chain A"/>
    <property type="match status" value="1"/>
</dbReference>
<comment type="caution">
    <text evidence="1">The sequence shown here is derived from an EMBL/GenBank/DDBJ whole genome shotgun (WGS) entry which is preliminary data.</text>
</comment>
<reference evidence="1 2" key="1">
    <citation type="submission" date="2017-10" db="EMBL/GenBank/DDBJ databases">
        <title>Novel microbial diversity and functional potential in the marine mammal oral microbiome.</title>
        <authorList>
            <person name="Dudek N.K."/>
            <person name="Sun C.L."/>
            <person name="Burstein D."/>
            <person name="Kantor R.S."/>
            <person name="Aliaga Goltsman D.S."/>
            <person name="Bik E.M."/>
            <person name="Thomas B.C."/>
            <person name="Banfield J.F."/>
            <person name="Relman D.A."/>
        </authorList>
    </citation>
    <scope>NUCLEOTIDE SEQUENCE [LARGE SCALE GENOMIC DNA]</scope>
    <source>
        <strain evidence="1">DOLJORAL78_49_30</strain>
    </source>
</reference>
<name>A0A2G6JBS8_NEPCE</name>
<sequence>MCLIIFAYKSHPEYPFVLLANRDEFYQRPTQPMKFWDDCPDILAGRDLEQMGTWLGINQAGKFTAVTNYRDGRHPSLNKRSRGELTRDFLSNALTAEEHLDSLAQRKQDYGDFNLLLGDASGLYYCSNRGGETEKLVPGIYGMSNALLNTPWPKLTQAKRVFTEAINSTTLSPEKLIPIMSDREQAADAALPDTGISFEWEKLLSSGFIQGENYGTRATTLLMQKDNGDTYITEQNYDAHGPTSYSEYQLTLHSIGSKAD</sequence>
<organism evidence="1 2">
    <name type="scientific">Neptuniibacter caesariensis</name>
    <dbReference type="NCBI Taxonomy" id="207954"/>
    <lineage>
        <taxon>Bacteria</taxon>
        <taxon>Pseudomonadati</taxon>
        <taxon>Pseudomonadota</taxon>
        <taxon>Gammaproteobacteria</taxon>
        <taxon>Oceanospirillales</taxon>
        <taxon>Oceanospirillaceae</taxon>
        <taxon>Neptuniibacter</taxon>
    </lineage>
</organism>
<dbReference type="Pfam" id="PF05742">
    <property type="entry name" value="TANGO2"/>
    <property type="match status" value="1"/>
</dbReference>
<dbReference type="PANTHER" id="PTHR17985">
    <property type="entry name" value="SER/THR-RICH PROTEIN T10 IN DGCR REGION"/>
    <property type="match status" value="1"/>
</dbReference>
<dbReference type="PANTHER" id="PTHR17985:SF8">
    <property type="entry name" value="TRANSPORT AND GOLGI ORGANIZATION PROTEIN 2 HOMOLOG"/>
    <property type="match status" value="1"/>
</dbReference>
<protein>
    <recommendedName>
        <fullName evidence="3">NRDE family protein</fullName>
    </recommendedName>
</protein>
<accession>A0A2G6JBS8</accession>
<proteinExistence type="predicted"/>
<dbReference type="InterPro" id="IPR008551">
    <property type="entry name" value="TANGO2"/>
</dbReference>
<dbReference type="AlphaFoldDB" id="A0A2G6JBS8"/>
<evidence type="ECO:0008006" key="3">
    <source>
        <dbReference type="Google" id="ProtNLM"/>
    </source>
</evidence>
<evidence type="ECO:0000313" key="2">
    <source>
        <dbReference type="Proteomes" id="UP000242733"/>
    </source>
</evidence>
<dbReference type="Proteomes" id="UP000242733">
    <property type="component" value="Unassembled WGS sequence"/>
</dbReference>
<evidence type="ECO:0000313" key="1">
    <source>
        <dbReference type="EMBL" id="PIE20894.1"/>
    </source>
</evidence>